<proteinExistence type="predicted"/>
<dbReference type="STRING" id="521674.Plim_3574"/>
<feature type="domain" description="Sulfatase-modifying factor enzyme-like" evidence="3">
    <location>
        <begin position="164"/>
        <end position="390"/>
    </location>
</feature>
<dbReference type="InterPro" id="IPR051043">
    <property type="entry name" value="Sulfatase_Mod_Factor_Kinase"/>
</dbReference>
<dbReference type="Proteomes" id="UP000002220">
    <property type="component" value="Chromosome"/>
</dbReference>
<dbReference type="SUPFAM" id="SSF56436">
    <property type="entry name" value="C-type lectin-like"/>
    <property type="match status" value="2"/>
</dbReference>
<name>D5SVM7_PLAL2</name>
<organism evidence="4 5">
    <name type="scientific">Planctopirus limnophila (strain ATCC 43296 / DSM 3776 / IFAM 1008 / Mu 290)</name>
    <name type="common">Planctomyces limnophilus</name>
    <dbReference type="NCBI Taxonomy" id="521674"/>
    <lineage>
        <taxon>Bacteria</taxon>
        <taxon>Pseudomonadati</taxon>
        <taxon>Planctomycetota</taxon>
        <taxon>Planctomycetia</taxon>
        <taxon>Planctomycetales</taxon>
        <taxon>Planctomycetaceae</taxon>
        <taxon>Planctopirus</taxon>
    </lineage>
</organism>
<gene>
    <name evidence="4" type="ordered locus">Plim_3574</name>
</gene>
<evidence type="ECO:0000259" key="3">
    <source>
        <dbReference type="Pfam" id="PF03781"/>
    </source>
</evidence>
<feature type="signal peptide" evidence="2">
    <location>
        <begin position="1"/>
        <end position="25"/>
    </location>
</feature>
<dbReference type="GO" id="GO:0120147">
    <property type="term" value="F:formylglycine-generating oxidase activity"/>
    <property type="evidence" value="ECO:0007669"/>
    <property type="project" value="TreeGrafter"/>
</dbReference>
<dbReference type="EMBL" id="CP001744">
    <property type="protein sequence ID" value="ADG69387.1"/>
    <property type="molecule type" value="Genomic_DNA"/>
</dbReference>
<keyword evidence="2" id="KW-0732">Signal</keyword>
<dbReference type="Pfam" id="PF03781">
    <property type="entry name" value="FGE-sulfatase"/>
    <property type="match status" value="2"/>
</dbReference>
<keyword evidence="5" id="KW-1185">Reference proteome</keyword>
<dbReference type="InterPro" id="IPR016187">
    <property type="entry name" value="CTDL_fold"/>
</dbReference>
<dbReference type="RefSeq" id="WP_013111818.1">
    <property type="nucleotide sequence ID" value="NC_014148.1"/>
</dbReference>
<reference evidence="4 5" key="1">
    <citation type="journal article" date="2010" name="Stand. Genomic Sci.">
        <title>Complete genome sequence of Planctomyces limnophilus type strain (Mu 290).</title>
        <authorList>
            <person name="Labutti K."/>
            <person name="Sikorski J."/>
            <person name="Schneider S."/>
            <person name="Nolan M."/>
            <person name="Lucas S."/>
            <person name="Glavina Del Rio T."/>
            <person name="Tice H."/>
            <person name="Cheng J.F."/>
            <person name="Goodwin L."/>
            <person name="Pitluck S."/>
            <person name="Liolios K."/>
            <person name="Ivanova N."/>
            <person name="Mavromatis K."/>
            <person name="Mikhailova N."/>
            <person name="Pati A."/>
            <person name="Chen A."/>
            <person name="Palaniappan K."/>
            <person name="Land M."/>
            <person name="Hauser L."/>
            <person name="Chang Y.J."/>
            <person name="Jeffries C.D."/>
            <person name="Tindall B.J."/>
            <person name="Rohde M."/>
            <person name="Goker M."/>
            <person name="Woyke T."/>
            <person name="Bristow J."/>
            <person name="Eisen J.A."/>
            <person name="Markowitz V."/>
            <person name="Hugenholtz P."/>
            <person name="Kyrpides N.C."/>
            <person name="Klenk H.P."/>
            <person name="Lapidus A."/>
        </authorList>
    </citation>
    <scope>NUCLEOTIDE SEQUENCE [LARGE SCALE GENOMIC DNA]</scope>
    <source>
        <strain evidence="5">ATCC 43296 / DSM 3776 / IFAM 1008 / 290</strain>
    </source>
</reference>
<dbReference type="PANTHER" id="PTHR23150:SF19">
    <property type="entry name" value="FORMYLGLYCINE-GENERATING ENZYME"/>
    <property type="match status" value="1"/>
</dbReference>
<dbReference type="Gene3D" id="3.90.1580.10">
    <property type="entry name" value="paralog of FGE (formylglycine-generating enzyme)"/>
    <property type="match status" value="2"/>
</dbReference>
<dbReference type="PANTHER" id="PTHR23150">
    <property type="entry name" value="SULFATASE MODIFYING FACTOR 1, 2"/>
    <property type="match status" value="1"/>
</dbReference>
<dbReference type="InterPro" id="IPR042095">
    <property type="entry name" value="SUMF_sf"/>
</dbReference>
<evidence type="ECO:0000256" key="2">
    <source>
        <dbReference type="SAM" id="SignalP"/>
    </source>
</evidence>
<evidence type="ECO:0000256" key="1">
    <source>
        <dbReference type="SAM" id="MobiDB-lite"/>
    </source>
</evidence>
<evidence type="ECO:0000313" key="5">
    <source>
        <dbReference type="Proteomes" id="UP000002220"/>
    </source>
</evidence>
<dbReference type="InterPro" id="IPR005532">
    <property type="entry name" value="SUMF_dom"/>
</dbReference>
<dbReference type="HOGENOM" id="CLU_407013_0_0_0"/>
<dbReference type="AlphaFoldDB" id="D5SVM7"/>
<feature type="domain" description="Sulfatase-modifying factor enzyme-like" evidence="3">
    <location>
        <begin position="529"/>
        <end position="760"/>
    </location>
</feature>
<protein>
    <recommendedName>
        <fullName evidence="3">Sulfatase-modifying factor enzyme-like domain-containing protein</fullName>
    </recommendedName>
</protein>
<dbReference type="KEGG" id="plm:Plim_3574"/>
<evidence type="ECO:0000313" key="4">
    <source>
        <dbReference type="EMBL" id="ADG69387.1"/>
    </source>
</evidence>
<sequence>MRRSKRLGEIIVMALALICLASTHAQTTAPSKPATNENQLPAGVTPKRVSPAEFKKEYALIGMPQTMHSITYLGQRDGRSYINHRSKSVISGKWSDRVIYVDLAELDAKFRDSLPKTEMNAQRKEANPDTVDAAGAEAYAKLKGNRAGEEREFEIAPGMKMTFCWCPAGEFMMGSPPSEKARESREDQVKVTLSKGFWISRTEVTQSQWAAVMGSNPLDGIGPYGKPHPEKNKGPNLPIVGVSWDDAQLFMEKVNANLGSDDGGKMSLPTEAQYEYAARAGETGMYPGGSLDEVAWHDGNSGGYLKPVGTKKANAWGLHDMNGSTWEWVQDCYYEELPGGTDPMAKEIGADRVIRGGCWFKEATRCRLATRSYRWQGASQCFSIGVRIVRNSWPAEITKSAIDPEITGRNVSKVTYQGSSPEKSLEKSFEQIGPKSWTSGEVIYSEVKRNEWNVYLKRAAAVDERVQIDLSQMKIHFRSQGPKEVLPILSASKQLSAAAEAAIEQDRLSNAESAHAQADHGMTNSMGMKLVPITRGKFRMGSQVRAVREVGYQFTERQHEVTLTRDYYLGAFEVTQAQYLKVMGNNPSHFQGDQVNGVDSSNHPVDQVSWEDAVEFCKKLSELPEERAAGRVYRLPTEAEWEYACRAGSNAPFGFGGLELADDYGWFNSNSQGLSQPVGKKEMNAWGLYDMHGNVMEWCSDRAGDYPEGAVSDPTGAKEGINRMIRGGAWLTPAVLGKSGSRAFHFPPDTRSNYVGFRVAVSSPELSK</sequence>
<dbReference type="eggNOG" id="COG1262">
    <property type="taxonomic scope" value="Bacteria"/>
</dbReference>
<feature type="chain" id="PRO_5003076564" description="Sulfatase-modifying factor enzyme-like domain-containing protein" evidence="2">
    <location>
        <begin position="26"/>
        <end position="768"/>
    </location>
</feature>
<feature type="compositionally biased region" description="Polar residues" evidence="1">
    <location>
        <begin position="27"/>
        <end position="39"/>
    </location>
</feature>
<accession>D5SVM7</accession>
<feature type="region of interest" description="Disordered" evidence="1">
    <location>
        <begin position="27"/>
        <end position="46"/>
    </location>
</feature>